<dbReference type="GO" id="GO:0051301">
    <property type="term" value="P:cell division"/>
    <property type="evidence" value="ECO:0007669"/>
    <property type="project" value="UniProtKB-KW"/>
</dbReference>
<feature type="region of interest" description="Disordered" evidence="2">
    <location>
        <begin position="128"/>
        <end position="176"/>
    </location>
</feature>
<dbReference type="Pfam" id="PF04977">
    <property type="entry name" value="DivIC"/>
    <property type="match status" value="1"/>
</dbReference>
<dbReference type="EMBL" id="VFQC01000001">
    <property type="protein sequence ID" value="TQN32927.1"/>
    <property type="molecule type" value="Genomic_DNA"/>
</dbReference>
<keyword evidence="1" id="KW-0175">Coiled coil</keyword>
<evidence type="ECO:0000313" key="4">
    <source>
        <dbReference type="EMBL" id="TQN32927.1"/>
    </source>
</evidence>
<keyword evidence="3" id="KW-1133">Transmembrane helix</keyword>
<proteinExistence type="predicted"/>
<reference evidence="4 5" key="1">
    <citation type="submission" date="2019-06" db="EMBL/GenBank/DDBJ databases">
        <title>Sequencing the genomes of 1000 actinobacteria strains.</title>
        <authorList>
            <person name="Klenk H.-P."/>
        </authorList>
    </citation>
    <scope>NUCLEOTIDE SEQUENCE [LARGE SCALE GENOMIC DNA]</scope>
    <source>
        <strain evidence="4 5">DSM 45015</strain>
    </source>
</reference>
<name>A0A543NM94_9ACTN</name>
<dbReference type="RefSeq" id="WP_246062289.1">
    <property type="nucleotide sequence ID" value="NZ_VFQC01000001.1"/>
</dbReference>
<keyword evidence="5" id="KW-1185">Reference proteome</keyword>
<keyword evidence="4" id="KW-0131">Cell cycle</keyword>
<feature type="compositionally biased region" description="Acidic residues" evidence="2">
    <location>
        <begin position="160"/>
        <end position="169"/>
    </location>
</feature>
<feature type="coiled-coil region" evidence="1">
    <location>
        <begin position="70"/>
        <end position="104"/>
    </location>
</feature>
<dbReference type="InterPro" id="IPR007060">
    <property type="entry name" value="FtsL/DivIC"/>
</dbReference>
<keyword evidence="4" id="KW-0132">Cell division</keyword>
<feature type="compositionally biased region" description="Acidic residues" evidence="2">
    <location>
        <begin position="132"/>
        <end position="141"/>
    </location>
</feature>
<keyword evidence="3" id="KW-0472">Membrane</keyword>
<dbReference type="AlphaFoldDB" id="A0A543NM94"/>
<feature type="region of interest" description="Disordered" evidence="2">
    <location>
        <begin position="1"/>
        <end position="39"/>
    </location>
</feature>
<evidence type="ECO:0000256" key="1">
    <source>
        <dbReference type="SAM" id="Coils"/>
    </source>
</evidence>
<evidence type="ECO:0000313" key="5">
    <source>
        <dbReference type="Proteomes" id="UP000317422"/>
    </source>
</evidence>
<accession>A0A543NM94</accession>
<protein>
    <submittedName>
        <fullName evidence="4">Cell division protein FtsB</fullName>
    </submittedName>
</protein>
<evidence type="ECO:0000256" key="3">
    <source>
        <dbReference type="SAM" id="Phobius"/>
    </source>
</evidence>
<sequence length="176" mass="19768">MPEDSPQPKRSRGSRPGGAGPRPARGQGRGGRAGAGRLLPSRPALTSRAAILALVVCAIALSLAYPLREYIAQRSEIAQLRAEREETREKVEELRERRERLQDPDYIEREARSRLHYQYPGEHSYVIVSGTEGDEDGEDAEEKSQPWFSRLWESVREADEPGPDAEEIPEAQPPER</sequence>
<keyword evidence="3" id="KW-0812">Transmembrane</keyword>
<gene>
    <name evidence="4" type="ORF">FHX37_2916</name>
</gene>
<dbReference type="Proteomes" id="UP000317422">
    <property type="component" value="Unassembled WGS sequence"/>
</dbReference>
<feature type="transmembrane region" description="Helical" evidence="3">
    <location>
        <begin position="49"/>
        <end position="67"/>
    </location>
</feature>
<comment type="caution">
    <text evidence="4">The sequence shown here is derived from an EMBL/GenBank/DDBJ whole genome shotgun (WGS) entry which is preliminary data.</text>
</comment>
<evidence type="ECO:0000256" key="2">
    <source>
        <dbReference type="SAM" id="MobiDB-lite"/>
    </source>
</evidence>
<organism evidence="4 5">
    <name type="scientific">Haloactinospora alba</name>
    <dbReference type="NCBI Taxonomy" id="405555"/>
    <lineage>
        <taxon>Bacteria</taxon>
        <taxon>Bacillati</taxon>
        <taxon>Actinomycetota</taxon>
        <taxon>Actinomycetes</taxon>
        <taxon>Streptosporangiales</taxon>
        <taxon>Nocardiopsidaceae</taxon>
        <taxon>Haloactinospora</taxon>
    </lineage>
</organism>